<geneLocation type="plasmid" evidence="2">
    <name>pSGSC3045-121</name>
</geneLocation>
<dbReference type="EMBL" id="JQ418541">
    <property type="protein sequence ID" value="AFK90389.1"/>
    <property type="molecule type" value="Genomic_DNA"/>
</dbReference>
<keyword evidence="2" id="KW-0808">Transferase</keyword>
<sequence>MVMVRYADDAVLGFQKHGDARECLSVLKQRLGKFGLKVHPEKTRLVRIGRFALSHYL</sequence>
<keyword evidence="2" id="KW-0695">RNA-directed DNA polymerase</keyword>
<protein>
    <submittedName>
        <fullName evidence="2">RNA-directed DNA polymerase( EC:2.-)</fullName>
    </submittedName>
</protein>
<dbReference type="PROSITE" id="PS50878">
    <property type="entry name" value="RT_POL"/>
    <property type="match status" value="1"/>
</dbReference>
<evidence type="ECO:0000259" key="1">
    <source>
        <dbReference type="PROSITE" id="PS50878"/>
    </source>
</evidence>
<dbReference type="InterPro" id="IPR000477">
    <property type="entry name" value="RT_dom"/>
</dbReference>
<dbReference type="AlphaFoldDB" id="I3W462"/>
<dbReference type="Pfam" id="PF00078">
    <property type="entry name" value="RVT_1"/>
    <property type="match status" value="1"/>
</dbReference>
<evidence type="ECO:0000313" key="2">
    <source>
        <dbReference type="EMBL" id="AFK90389.1"/>
    </source>
</evidence>
<dbReference type="InterPro" id="IPR043502">
    <property type="entry name" value="DNA/RNA_pol_sf"/>
</dbReference>
<name>I3W462_SALER</name>
<reference evidence="2" key="1">
    <citation type="submission" date="2012-01" db="EMBL/GenBank/DDBJ databases">
        <authorList>
            <person name="Summers A.O."/>
            <person name="Wireman J."/>
            <person name="Williams L.E."/>
        </authorList>
    </citation>
    <scope>NUCLEOTIDE SEQUENCE</scope>
    <source>
        <strain evidence="2">SGSC3045</strain>
        <plasmid evidence="2">pSGSC3045-121</plasmid>
    </source>
</reference>
<accession>I3W462</accession>
<feature type="domain" description="Reverse transcriptase" evidence="1">
    <location>
        <begin position="1"/>
        <end position="57"/>
    </location>
</feature>
<keyword evidence="2" id="KW-0614">Plasmid</keyword>
<proteinExistence type="predicted"/>
<organism evidence="2">
    <name type="scientific">Salmonella enterica subsp. salamae</name>
    <dbReference type="NCBI Taxonomy" id="59202"/>
    <lineage>
        <taxon>Bacteria</taxon>
        <taxon>Pseudomonadati</taxon>
        <taxon>Pseudomonadota</taxon>
        <taxon>Gammaproteobacteria</taxon>
        <taxon>Enterobacterales</taxon>
        <taxon>Enterobacteriaceae</taxon>
        <taxon>Salmonella</taxon>
    </lineage>
</organism>
<keyword evidence="2" id="KW-0548">Nucleotidyltransferase</keyword>
<dbReference type="GO" id="GO:0003964">
    <property type="term" value="F:RNA-directed DNA polymerase activity"/>
    <property type="evidence" value="ECO:0007669"/>
    <property type="project" value="UniProtKB-KW"/>
</dbReference>
<dbReference type="SUPFAM" id="SSF56672">
    <property type="entry name" value="DNA/RNA polymerases"/>
    <property type="match status" value="1"/>
</dbReference>